<dbReference type="OrthoDB" id="237993at2157"/>
<feature type="domain" description="TRASH" evidence="1">
    <location>
        <begin position="4"/>
        <end position="42"/>
    </location>
</feature>
<dbReference type="GO" id="GO:0006633">
    <property type="term" value="P:fatty acid biosynthetic process"/>
    <property type="evidence" value="ECO:0007669"/>
    <property type="project" value="TreeGrafter"/>
</dbReference>
<dbReference type="SMART" id="SM00746">
    <property type="entry name" value="TRASH"/>
    <property type="match status" value="1"/>
</dbReference>
<proteinExistence type="predicted"/>
<keyword evidence="3" id="KW-1185">Reference proteome</keyword>
<dbReference type="InterPro" id="IPR012348">
    <property type="entry name" value="RNR-like"/>
</dbReference>
<evidence type="ECO:0000313" key="2">
    <source>
        <dbReference type="EMBL" id="RXK48501.1"/>
    </source>
</evidence>
<dbReference type="RefSeq" id="WP_129069339.1">
    <property type="nucleotide sequence ID" value="NZ_RDFA01000004.1"/>
</dbReference>
<dbReference type="InterPro" id="IPR002539">
    <property type="entry name" value="MaoC-like_dom"/>
</dbReference>
<dbReference type="GO" id="GO:0019171">
    <property type="term" value="F:(3R)-hydroxyacyl-[acyl-carrier-protein] dehydratase activity"/>
    <property type="evidence" value="ECO:0007669"/>
    <property type="project" value="TreeGrafter"/>
</dbReference>
<dbReference type="CDD" id="cd03449">
    <property type="entry name" value="R_hydratase"/>
    <property type="match status" value="1"/>
</dbReference>
<dbReference type="EMBL" id="RDFA01000004">
    <property type="protein sequence ID" value="RXK48501.1"/>
    <property type="molecule type" value="Genomic_DNA"/>
</dbReference>
<dbReference type="PANTHER" id="PTHR43437:SF3">
    <property type="entry name" value="HYDROXYACYL-THIOESTER DEHYDRATASE TYPE 2, MITOCHONDRIAL"/>
    <property type="match status" value="1"/>
</dbReference>
<protein>
    <submittedName>
        <fullName evidence="2">YHS domain-containing protein</fullName>
    </submittedName>
</protein>
<dbReference type="InterPro" id="IPR011017">
    <property type="entry name" value="TRASH_dom"/>
</dbReference>
<gene>
    <name evidence="2" type="ORF">EAF64_12530</name>
</gene>
<evidence type="ECO:0000313" key="3">
    <source>
        <dbReference type="Proteomes" id="UP000289691"/>
    </source>
</evidence>
<dbReference type="InterPro" id="IPR029069">
    <property type="entry name" value="HotDog_dom_sf"/>
</dbReference>
<dbReference type="Proteomes" id="UP000289691">
    <property type="component" value="Unassembled WGS sequence"/>
</dbReference>
<dbReference type="InterPro" id="IPR009078">
    <property type="entry name" value="Ferritin-like_SF"/>
</dbReference>
<dbReference type="Gene3D" id="1.10.620.20">
    <property type="entry name" value="Ribonucleotide Reductase, subunit A"/>
    <property type="match status" value="1"/>
</dbReference>
<accession>A0A498KU19</accession>
<dbReference type="InterPro" id="IPR050965">
    <property type="entry name" value="UPF0336/Enoyl-CoA_hydratase"/>
</dbReference>
<name>A0A498KU19_9EURY</name>
<organism evidence="2 3">
    <name type="scientific">Halorientalis pallida</name>
    <dbReference type="NCBI Taxonomy" id="2479928"/>
    <lineage>
        <taxon>Archaea</taxon>
        <taxon>Methanobacteriati</taxon>
        <taxon>Methanobacteriota</taxon>
        <taxon>Stenosarchaea group</taxon>
        <taxon>Halobacteria</taxon>
        <taxon>Halobacteriales</taxon>
        <taxon>Haloarculaceae</taxon>
        <taxon>Halorientalis</taxon>
    </lineage>
</organism>
<dbReference type="SUPFAM" id="SSF54637">
    <property type="entry name" value="Thioesterase/thiol ester dehydrase-isomerase"/>
    <property type="match status" value="1"/>
</dbReference>
<dbReference type="Pfam" id="PF04945">
    <property type="entry name" value="YHS"/>
    <property type="match status" value="1"/>
</dbReference>
<reference evidence="2 3" key="1">
    <citation type="submission" date="2019-01" db="EMBL/GenBank/DDBJ databases">
        <title>Halorientalis sp. F13-25 a new haloarchaeum isolated from hypersaline water.</title>
        <authorList>
            <person name="Ana D.-V."/>
            <person name="Cristina S.-P."/>
            <person name="Antonio V."/>
        </authorList>
    </citation>
    <scope>NUCLEOTIDE SEQUENCE [LARGE SCALE GENOMIC DNA]</scope>
    <source>
        <strain evidence="2 3">F13-25</strain>
    </source>
</reference>
<dbReference type="GO" id="GO:0016491">
    <property type="term" value="F:oxidoreductase activity"/>
    <property type="evidence" value="ECO:0007669"/>
    <property type="project" value="InterPro"/>
</dbReference>
<dbReference type="AlphaFoldDB" id="A0A498KU19"/>
<dbReference type="PANTHER" id="PTHR43437">
    <property type="entry name" value="HYDROXYACYL-THIOESTER DEHYDRATASE TYPE 2, MITOCHONDRIAL-RELATED"/>
    <property type="match status" value="1"/>
</dbReference>
<dbReference type="SUPFAM" id="SSF47240">
    <property type="entry name" value="Ferritin-like"/>
    <property type="match status" value="1"/>
</dbReference>
<sequence>MVVDIACGMEVDPDDPGATVEYRGRTYHFCSEGCKEHFEADPERYVEADFPYLQEIEGIQTTRMPYGGTPGEFHLSVTDEHDLDVGDEVTLTRRLGDEEAEQFAKVTSDTNALHLNDAFAAETRFGERILHGTLVAGLISAALAALPGMTVYLDQHLEFVAPAAVGDTYTARCTIVDELARERYRVSTRVENGDGDIVIQGTATILVDEMPGPDQT</sequence>
<comment type="caution">
    <text evidence="2">The sequence shown here is derived from an EMBL/GenBank/DDBJ whole genome shotgun (WGS) entry which is preliminary data.</text>
</comment>
<dbReference type="Pfam" id="PF01575">
    <property type="entry name" value="MaoC_dehydratas"/>
    <property type="match status" value="1"/>
</dbReference>
<dbReference type="Gene3D" id="3.10.129.10">
    <property type="entry name" value="Hotdog Thioesterase"/>
    <property type="match status" value="1"/>
</dbReference>
<dbReference type="InterPro" id="IPR007029">
    <property type="entry name" value="YHS_dom"/>
</dbReference>
<evidence type="ECO:0000259" key="1">
    <source>
        <dbReference type="SMART" id="SM00746"/>
    </source>
</evidence>